<feature type="transmembrane region" description="Helical" evidence="6">
    <location>
        <begin position="131"/>
        <end position="148"/>
    </location>
</feature>
<dbReference type="InterPro" id="IPR018393">
    <property type="entry name" value="NADHpl_OxRdtase_5_subgr"/>
</dbReference>
<evidence type="ECO:0000313" key="10">
    <source>
        <dbReference type="Proteomes" id="UP000223071"/>
    </source>
</evidence>
<feature type="transmembrane region" description="Helical" evidence="6">
    <location>
        <begin position="321"/>
        <end position="340"/>
    </location>
</feature>
<dbReference type="NCBIfam" id="NF005141">
    <property type="entry name" value="PRK06590.1"/>
    <property type="match status" value="1"/>
</dbReference>
<dbReference type="NCBIfam" id="TIGR01974">
    <property type="entry name" value="NDH_I_L"/>
    <property type="match status" value="1"/>
</dbReference>
<evidence type="ECO:0000256" key="6">
    <source>
        <dbReference type="SAM" id="Phobius"/>
    </source>
</evidence>
<evidence type="ECO:0000256" key="1">
    <source>
        <dbReference type="ARBA" id="ARBA00004127"/>
    </source>
</evidence>
<dbReference type="GO" id="GO:0015990">
    <property type="term" value="P:electron transport coupled proton transport"/>
    <property type="evidence" value="ECO:0007669"/>
    <property type="project" value="TreeGrafter"/>
</dbReference>
<dbReference type="InterPro" id="IPR001516">
    <property type="entry name" value="Proton_antipo_N"/>
</dbReference>
<organism evidence="9 10">
    <name type="scientific">Tepidiforma thermophila (strain KCTC 52669 / CGMCC 1.13589 / G233)</name>
    <dbReference type="NCBI Taxonomy" id="2761530"/>
    <lineage>
        <taxon>Bacteria</taxon>
        <taxon>Bacillati</taxon>
        <taxon>Chloroflexota</taxon>
        <taxon>Tepidiformia</taxon>
        <taxon>Tepidiformales</taxon>
        <taxon>Tepidiformaceae</taxon>
        <taxon>Tepidiforma</taxon>
    </lineage>
</organism>
<feature type="transmembrane region" description="Helical" evidence="6">
    <location>
        <begin position="485"/>
        <end position="504"/>
    </location>
</feature>
<dbReference type="PANTHER" id="PTHR42829:SF2">
    <property type="entry name" value="NADH-UBIQUINONE OXIDOREDUCTASE CHAIN 5"/>
    <property type="match status" value="1"/>
</dbReference>
<dbReference type="GO" id="GO:0003954">
    <property type="term" value="F:NADH dehydrogenase activity"/>
    <property type="evidence" value="ECO:0007669"/>
    <property type="project" value="TreeGrafter"/>
</dbReference>
<comment type="subcellular location">
    <subcellularLocation>
        <location evidence="1">Endomembrane system</location>
        <topology evidence="1">Multi-pass membrane protein</topology>
    </subcellularLocation>
    <subcellularLocation>
        <location evidence="5">Membrane</location>
        <topology evidence="5">Multi-pass membrane protein</topology>
    </subcellularLocation>
</comment>
<feature type="domain" description="NADH:quinone oxidoreductase/Mrp antiporter transmembrane" evidence="7">
    <location>
        <begin position="148"/>
        <end position="433"/>
    </location>
</feature>
<evidence type="ECO:0000256" key="5">
    <source>
        <dbReference type="RuleBase" id="RU000320"/>
    </source>
</evidence>
<dbReference type="Proteomes" id="UP000223071">
    <property type="component" value="Unassembled WGS sequence"/>
</dbReference>
<keyword evidence="2 5" id="KW-0812">Transmembrane</keyword>
<dbReference type="PRINTS" id="PR01434">
    <property type="entry name" value="NADHDHGNASE5"/>
</dbReference>
<dbReference type="InterPro" id="IPR001750">
    <property type="entry name" value="ND/Mrp_TM"/>
</dbReference>
<feature type="transmembrane region" description="Helical" evidence="6">
    <location>
        <begin position="46"/>
        <end position="69"/>
    </location>
</feature>
<dbReference type="RefSeq" id="WP_278286868.1">
    <property type="nucleotide sequence ID" value="NZ_PDJQ01000001.1"/>
</dbReference>
<feature type="transmembrane region" description="Helical" evidence="6">
    <location>
        <begin position="346"/>
        <end position="366"/>
    </location>
</feature>
<feature type="transmembrane region" description="Helical" evidence="6">
    <location>
        <begin position="185"/>
        <end position="204"/>
    </location>
</feature>
<dbReference type="Pfam" id="PF00662">
    <property type="entry name" value="Proton_antipo_N"/>
    <property type="match status" value="1"/>
</dbReference>
<protein>
    <submittedName>
        <fullName evidence="9">NADH dehydrogenase subunit L</fullName>
    </submittedName>
</protein>
<feature type="transmembrane region" description="Helical" evidence="6">
    <location>
        <begin position="296"/>
        <end position="314"/>
    </location>
</feature>
<keyword evidence="4 6" id="KW-0472">Membrane</keyword>
<feature type="transmembrane region" description="Helical" evidence="6">
    <location>
        <begin position="630"/>
        <end position="648"/>
    </location>
</feature>
<feature type="transmembrane region" description="Helical" evidence="6">
    <location>
        <begin position="20"/>
        <end position="39"/>
    </location>
</feature>
<name>A0A2A9HI21_TEPT2</name>
<feature type="transmembrane region" description="Helical" evidence="6">
    <location>
        <begin position="154"/>
        <end position="173"/>
    </location>
</feature>
<evidence type="ECO:0000256" key="3">
    <source>
        <dbReference type="ARBA" id="ARBA00022989"/>
    </source>
</evidence>
<feature type="transmembrane region" description="Helical" evidence="6">
    <location>
        <begin position="98"/>
        <end position="119"/>
    </location>
</feature>
<feature type="transmembrane region" description="Helical" evidence="6">
    <location>
        <begin position="524"/>
        <end position="546"/>
    </location>
</feature>
<evidence type="ECO:0000313" key="9">
    <source>
        <dbReference type="EMBL" id="PFG74750.1"/>
    </source>
</evidence>
<accession>A0A2A9HI21</accession>
<evidence type="ECO:0000256" key="4">
    <source>
        <dbReference type="ARBA" id="ARBA00023136"/>
    </source>
</evidence>
<dbReference type="PRINTS" id="PR01435">
    <property type="entry name" value="NPOXDRDTASE5"/>
</dbReference>
<evidence type="ECO:0000259" key="8">
    <source>
        <dbReference type="Pfam" id="PF00662"/>
    </source>
</evidence>
<feature type="transmembrane region" description="Helical" evidence="6">
    <location>
        <begin position="263"/>
        <end position="284"/>
    </location>
</feature>
<feature type="domain" description="NADH-Ubiquinone oxidoreductase (complex I) chain 5 N-terminal" evidence="8">
    <location>
        <begin position="82"/>
        <end position="132"/>
    </location>
</feature>
<dbReference type="GO" id="GO:0008137">
    <property type="term" value="F:NADH dehydrogenase (ubiquinone) activity"/>
    <property type="evidence" value="ECO:0007669"/>
    <property type="project" value="InterPro"/>
</dbReference>
<dbReference type="GO" id="GO:0016020">
    <property type="term" value="C:membrane"/>
    <property type="evidence" value="ECO:0007669"/>
    <property type="project" value="UniProtKB-SubCell"/>
</dbReference>
<dbReference type="GO" id="GO:0012505">
    <property type="term" value="C:endomembrane system"/>
    <property type="evidence" value="ECO:0007669"/>
    <property type="project" value="UniProtKB-SubCell"/>
</dbReference>
<comment type="caution">
    <text evidence="9">The sequence shown here is derived from an EMBL/GenBank/DDBJ whole genome shotgun (WGS) entry which is preliminary data.</text>
</comment>
<dbReference type="EMBL" id="PDJQ01000001">
    <property type="protein sequence ID" value="PFG74750.1"/>
    <property type="molecule type" value="Genomic_DNA"/>
</dbReference>
<proteinExistence type="predicted"/>
<dbReference type="Gene3D" id="1.20.5.2700">
    <property type="match status" value="1"/>
</dbReference>
<dbReference type="Pfam" id="PF00361">
    <property type="entry name" value="Proton_antipo_M"/>
    <property type="match status" value="1"/>
</dbReference>
<dbReference type="InterPro" id="IPR003945">
    <property type="entry name" value="NU5C-like"/>
</dbReference>
<feature type="transmembrane region" description="Helical" evidence="6">
    <location>
        <begin position="224"/>
        <end position="242"/>
    </location>
</feature>
<feature type="transmembrane region" description="Helical" evidence="6">
    <location>
        <begin position="387"/>
        <end position="409"/>
    </location>
</feature>
<sequence length="651" mass="70345">MLFLAAEPSAASTPTIDQAVLWAIIACPLVAWALIAIYLRKLPAIAGYAAILGIGAAMVLSYVTLFNVIDASGGVAQYTHEWFTAGDLVVPIGVRVDGLTAVMLVVVTTVAFLVQVYSTGYMAGDPGYGRYFAHMCLFTTSMLGLVLADNLFQMFVFWELVGLCSYLLIGFWFHKPSAAAAAKKAFIVTRIGDLGLLAALLLIWTRAETFDVTAIQEWAASGEAKSTIVTLFALGLFAGAAGKSAQFPLHVWLPDAMEGPTPVSALIHAATMVAAGVYLVARFFPVFEASTDAADVVAWIGAITALLAATIALVQTDLKRVLAYSTVSQLGYMMLSLGALGYVAAIFHLFTHAFFKALLFLGSGSVNHATNTFDMRKMGGLRKAMPVTYWTFVIGSLSLAGIFPLAGFWSKDEILLDAWRHDRALWAIGAVVAFMTAFYMFRAIFLTFHGSYKGGEPVDHHDPDNHFHGDPAHPHESPWSMKGPLIVLAIPSIAAGWFAYDHMFKDFIEAALPEAGHHGSTFEVGIAVSSTIIALAGIGTAYAIYIRRWVDSASIRATFAPLAIIFERKYFLDDLYEGLFVRRIFYGGWCRLLETFDRRVVDGIVNGTGQVGRLASDRLRAIQVGEVQSYGLGVAAGVIVIFIAVILANPL</sequence>
<keyword evidence="3 6" id="KW-1133">Transmembrane helix</keyword>
<dbReference type="PANTHER" id="PTHR42829">
    <property type="entry name" value="NADH-UBIQUINONE OXIDOREDUCTASE CHAIN 5"/>
    <property type="match status" value="1"/>
</dbReference>
<keyword evidence="10" id="KW-1185">Reference proteome</keyword>
<gene>
    <name evidence="9" type="ORF">A9A59_1991</name>
</gene>
<evidence type="ECO:0000259" key="7">
    <source>
        <dbReference type="Pfam" id="PF00361"/>
    </source>
</evidence>
<feature type="transmembrane region" description="Helical" evidence="6">
    <location>
        <begin position="424"/>
        <end position="445"/>
    </location>
</feature>
<dbReference type="AlphaFoldDB" id="A0A2A9HI21"/>
<dbReference type="GO" id="GO:0042773">
    <property type="term" value="P:ATP synthesis coupled electron transport"/>
    <property type="evidence" value="ECO:0007669"/>
    <property type="project" value="InterPro"/>
</dbReference>
<reference evidence="9 10" key="1">
    <citation type="submission" date="2017-09" db="EMBL/GenBank/DDBJ databases">
        <title>Sequencing the genomes of two abundant thermophiles in Great Basin hot springs: Thermocrinis jamiesonii and novel Chloroflexi Thermoflexus hugenholtzii.</title>
        <authorList>
            <person name="Hedlund B."/>
        </authorList>
    </citation>
    <scope>NUCLEOTIDE SEQUENCE [LARGE SCALE GENOMIC DNA]</scope>
    <source>
        <strain evidence="9 10">G233</strain>
    </source>
</reference>
<evidence type="ECO:0000256" key="2">
    <source>
        <dbReference type="ARBA" id="ARBA00022692"/>
    </source>
</evidence>